<name>A0A419A190_9RHOB</name>
<protein>
    <submittedName>
        <fullName evidence="3">DUF302 domain-containing protein</fullName>
    </submittedName>
</protein>
<dbReference type="EMBL" id="QZEV01000007">
    <property type="protein sequence ID" value="RJL06666.1"/>
    <property type="molecule type" value="Genomic_DNA"/>
</dbReference>
<comment type="caution">
    <text evidence="3">The sequence shown here is derived from an EMBL/GenBank/DDBJ whole genome shotgun (WGS) entry which is preliminary data.</text>
</comment>
<dbReference type="Proteomes" id="UP000285530">
    <property type="component" value="Unassembled WGS sequence"/>
</dbReference>
<keyword evidence="4" id="KW-1185">Reference proteome</keyword>
<dbReference type="PANTHER" id="PTHR38342:SF2">
    <property type="entry name" value="INNER MEMBRANE OR EXPORTED"/>
    <property type="match status" value="1"/>
</dbReference>
<dbReference type="AlphaFoldDB" id="A0A419A190"/>
<accession>A0A419A190</accession>
<dbReference type="SUPFAM" id="SSF103247">
    <property type="entry name" value="TT1751-like"/>
    <property type="match status" value="1"/>
</dbReference>
<dbReference type="CDD" id="cd14797">
    <property type="entry name" value="DUF302"/>
    <property type="match status" value="1"/>
</dbReference>
<dbReference type="OrthoDB" id="9799367at2"/>
<dbReference type="Pfam" id="PF03625">
    <property type="entry name" value="DUF302"/>
    <property type="match status" value="1"/>
</dbReference>
<organism evidence="3 4">
    <name type="scientific">Paracoccus aestuarii</name>
    <dbReference type="NCBI Taxonomy" id="453842"/>
    <lineage>
        <taxon>Bacteria</taxon>
        <taxon>Pseudomonadati</taxon>
        <taxon>Pseudomonadota</taxon>
        <taxon>Alphaproteobacteria</taxon>
        <taxon>Rhodobacterales</taxon>
        <taxon>Paracoccaceae</taxon>
        <taxon>Paracoccus</taxon>
    </lineage>
</organism>
<gene>
    <name evidence="3" type="ORF">D3P06_03225</name>
</gene>
<feature type="region of interest" description="Disordered" evidence="1">
    <location>
        <begin position="1"/>
        <end position="33"/>
    </location>
</feature>
<sequence>MARPQQQDRRAHRRSSSSPVLHRARAGAMEPRPVPGLGVATCNRRDDAMIRAAATVICLAAGAGTAWADDWITKPSPHDAATTADRLEAAIEASPATLVARIDHAAAAREAGLEMPPATVMILGNPQLGTPLMLRDPRAAIDLPLRVLIWQEGEETTVGYLSPAVLAERHDLAGEDAVLDRIGAALDGLTDAAVAE</sequence>
<reference evidence="3 4" key="1">
    <citation type="submission" date="2018-09" db="EMBL/GenBank/DDBJ databases">
        <title>Paracoccus onubensis nov. sp. a moderate halophilic bacterium isolated from Gruta de las Maravillas (Aracena, Spain).</title>
        <authorList>
            <person name="Jurado V."/>
            <person name="Gutierrez-Patricio S."/>
            <person name="Gonzalez-Pimentel J.L."/>
            <person name="Laiz L."/>
            <person name="Saiz-Jimenez C."/>
        </authorList>
    </citation>
    <scope>NUCLEOTIDE SEQUENCE [LARGE SCALE GENOMIC DNA]</scope>
    <source>
        <strain evidence="3 4">DSM 19484</strain>
    </source>
</reference>
<evidence type="ECO:0000313" key="4">
    <source>
        <dbReference type="Proteomes" id="UP000285530"/>
    </source>
</evidence>
<evidence type="ECO:0000256" key="1">
    <source>
        <dbReference type="SAM" id="MobiDB-lite"/>
    </source>
</evidence>
<dbReference type="InterPro" id="IPR005180">
    <property type="entry name" value="DUF302"/>
</dbReference>
<evidence type="ECO:0000313" key="3">
    <source>
        <dbReference type="EMBL" id="RJL06666.1"/>
    </source>
</evidence>
<feature type="domain" description="DUF302" evidence="2">
    <location>
        <begin position="102"/>
        <end position="163"/>
    </location>
</feature>
<dbReference type="Gene3D" id="3.30.310.70">
    <property type="entry name" value="TT1751-like domain"/>
    <property type="match status" value="1"/>
</dbReference>
<dbReference type="PANTHER" id="PTHR38342">
    <property type="entry name" value="SLR5037 PROTEIN"/>
    <property type="match status" value="1"/>
</dbReference>
<evidence type="ECO:0000259" key="2">
    <source>
        <dbReference type="Pfam" id="PF03625"/>
    </source>
</evidence>
<proteinExistence type="predicted"/>
<dbReference type="InterPro" id="IPR035923">
    <property type="entry name" value="TT1751-like_sf"/>
</dbReference>